<keyword evidence="3 5" id="KW-0418">Kinase</keyword>
<evidence type="ECO:0000256" key="1">
    <source>
        <dbReference type="ARBA" id="ARBA00010688"/>
    </source>
</evidence>
<dbReference type="PROSITE" id="PS00584">
    <property type="entry name" value="PFKB_KINASES_2"/>
    <property type="match status" value="1"/>
</dbReference>
<feature type="domain" description="Carbohydrate kinase PfkB" evidence="4">
    <location>
        <begin position="8"/>
        <end position="297"/>
    </location>
</feature>
<accession>A0A0K2SLC6</accession>
<dbReference type="PANTHER" id="PTHR43085">
    <property type="entry name" value="HEXOKINASE FAMILY MEMBER"/>
    <property type="match status" value="1"/>
</dbReference>
<dbReference type="InterPro" id="IPR029056">
    <property type="entry name" value="Ribokinase-like"/>
</dbReference>
<sequence length="319" mass="33371">MAPRPIDCVVLGDLNVDLILAGLQGEPAFGQERTVSDALLTLGASAGIFASDLARLGARVAFVGRVGNDHFGRFTLETLRGEGVDLEQVAVDPTRKTGVTVSVTRPDEKMLITFPGTTAHVSPADVDPALLPRARHLHVASYYLVTSLRDHLPRVLREARASGLTTSLDPGHDPESRWRGIEACLPLLDVFLPNEEEARAITSQADPVDAAVALARTVPRVAVKLGSGGAILALQGGGILRAGPHPIEPVDTTGAGDGFSAGFVWAFLRRLEPADALAIANACGALATRYLGGTAGFPRLPDVLALVPDVGLRLEVAGS</sequence>
<dbReference type="GO" id="GO:0016301">
    <property type="term" value="F:kinase activity"/>
    <property type="evidence" value="ECO:0007669"/>
    <property type="project" value="UniProtKB-KW"/>
</dbReference>
<dbReference type="OrthoDB" id="9813569at2"/>
<dbReference type="KEGG" id="lpil:LIP_2064"/>
<evidence type="ECO:0000256" key="3">
    <source>
        <dbReference type="ARBA" id="ARBA00022777"/>
    </source>
</evidence>
<protein>
    <submittedName>
        <fullName evidence="5">Carbohydrate kinase</fullName>
    </submittedName>
</protein>
<dbReference type="SUPFAM" id="SSF53613">
    <property type="entry name" value="Ribokinase-like"/>
    <property type="match status" value="1"/>
</dbReference>
<gene>
    <name evidence="5" type="ORF">LIP_2064</name>
</gene>
<dbReference type="RefSeq" id="WP_068137441.1">
    <property type="nucleotide sequence ID" value="NZ_AP014924.1"/>
</dbReference>
<dbReference type="Pfam" id="PF00294">
    <property type="entry name" value="PfkB"/>
    <property type="match status" value="1"/>
</dbReference>
<reference evidence="6" key="2">
    <citation type="journal article" date="2016" name="Int. J. Syst. Evol. Microbiol.">
        <title>Complete genome sequence and cell structure of Limnochorda pilosa, a Gram-negative spore-former within the phylum Firmicutes.</title>
        <authorList>
            <person name="Watanabe M."/>
            <person name="Kojima H."/>
            <person name="Fukui M."/>
        </authorList>
    </citation>
    <scope>NUCLEOTIDE SEQUENCE [LARGE SCALE GENOMIC DNA]</scope>
    <source>
        <strain evidence="6">HC45</strain>
    </source>
</reference>
<dbReference type="InterPro" id="IPR002173">
    <property type="entry name" value="Carboh/pur_kinase_PfkB_CS"/>
</dbReference>
<dbReference type="InterPro" id="IPR050306">
    <property type="entry name" value="PfkB_Carbo_kinase"/>
</dbReference>
<name>A0A0K2SLC6_LIMPI</name>
<dbReference type="AlphaFoldDB" id="A0A0K2SLC6"/>
<dbReference type="EMBL" id="AP014924">
    <property type="protein sequence ID" value="BAS27905.1"/>
    <property type="molecule type" value="Genomic_DNA"/>
</dbReference>
<dbReference type="PANTHER" id="PTHR43085:SF57">
    <property type="entry name" value="CARBOHYDRATE KINASE PFKB DOMAIN-CONTAINING PROTEIN"/>
    <property type="match status" value="1"/>
</dbReference>
<dbReference type="Gene3D" id="3.40.1190.20">
    <property type="match status" value="1"/>
</dbReference>
<dbReference type="STRING" id="1555112.LIP_2064"/>
<dbReference type="CDD" id="cd01166">
    <property type="entry name" value="KdgK"/>
    <property type="match status" value="1"/>
</dbReference>
<evidence type="ECO:0000313" key="6">
    <source>
        <dbReference type="Proteomes" id="UP000065807"/>
    </source>
</evidence>
<proteinExistence type="inferred from homology"/>
<evidence type="ECO:0000256" key="2">
    <source>
        <dbReference type="ARBA" id="ARBA00022679"/>
    </source>
</evidence>
<keyword evidence="2" id="KW-0808">Transferase</keyword>
<dbReference type="Proteomes" id="UP000065807">
    <property type="component" value="Chromosome"/>
</dbReference>
<evidence type="ECO:0000313" key="5">
    <source>
        <dbReference type="EMBL" id="BAS27905.1"/>
    </source>
</evidence>
<comment type="similarity">
    <text evidence="1">Belongs to the carbohydrate kinase PfkB family.</text>
</comment>
<evidence type="ECO:0000259" key="4">
    <source>
        <dbReference type="Pfam" id="PF00294"/>
    </source>
</evidence>
<keyword evidence="6" id="KW-1185">Reference proteome</keyword>
<organism evidence="5 6">
    <name type="scientific">Limnochorda pilosa</name>
    <dbReference type="NCBI Taxonomy" id="1555112"/>
    <lineage>
        <taxon>Bacteria</taxon>
        <taxon>Bacillati</taxon>
        <taxon>Bacillota</taxon>
        <taxon>Limnochordia</taxon>
        <taxon>Limnochordales</taxon>
        <taxon>Limnochordaceae</taxon>
        <taxon>Limnochorda</taxon>
    </lineage>
</organism>
<dbReference type="InterPro" id="IPR011611">
    <property type="entry name" value="PfkB_dom"/>
</dbReference>
<reference evidence="6" key="1">
    <citation type="submission" date="2015-07" db="EMBL/GenBank/DDBJ databases">
        <title>Complete genome sequence and phylogenetic analysis of Limnochorda pilosa.</title>
        <authorList>
            <person name="Watanabe M."/>
            <person name="Kojima H."/>
            <person name="Fukui M."/>
        </authorList>
    </citation>
    <scope>NUCLEOTIDE SEQUENCE [LARGE SCALE GENOMIC DNA]</scope>
    <source>
        <strain evidence="6">HC45</strain>
    </source>
</reference>